<dbReference type="PANTHER" id="PTHR31952:SF1">
    <property type="entry name" value="CB1 CANNABINOID RECEPTOR-INTERACTING PROTEIN 1"/>
    <property type="match status" value="1"/>
</dbReference>
<evidence type="ECO:0000256" key="1">
    <source>
        <dbReference type="ARBA" id="ARBA00003884"/>
    </source>
</evidence>
<evidence type="ECO:0000313" key="7">
    <source>
        <dbReference type="Proteomes" id="UP001201812"/>
    </source>
</evidence>
<gene>
    <name evidence="6" type="ORF">DdX_09166</name>
</gene>
<proteinExistence type="inferred from homology"/>
<comment type="function">
    <text evidence="1">Suppresses cannabinoid receptor CNR1-mediated tonic inhibition of voltage-gated calcium channels.</text>
</comment>
<comment type="similarity">
    <text evidence="2">Belongs to the CNRIP family.</text>
</comment>
<dbReference type="EMBL" id="JAKKPZ010000016">
    <property type="protein sequence ID" value="KAI1713094.1"/>
    <property type="molecule type" value="Genomic_DNA"/>
</dbReference>
<dbReference type="Gene3D" id="3.30.1120.50">
    <property type="entry name" value="Pepsin inhibitor-3"/>
    <property type="match status" value="1"/>
</dbReference>
<dbReference type="AlphaFoldDB" id="A0AAD4N184"/>
<evidence type="ECO:0000256" key="4">
    <source>
        <dbReference type="ARBA" id="ARBA00026030"/>
    </source>
</evidence>
<sequence length="174" mass="18953">MLFFLLISHFVLTNARSYQTQHFAGAGIGAGGQYQQSDGNNVLGTGFGASGYGPGNGQMIVANANGVNFGSGPSITTAQSGMVLVNGRMGKCIFMNGKVYENGVERPATQREIEMVEQYERDWQQWGREFGHRMNDHMAKMFAPGFPFNSQSQTVPSQMNPPPAPELPCFCRSC</sequence>
<feature type="signal peptide" evidence="5">
    <location>
        <begin position="1"/>
        <end position="17"/>
    </location>
</feature>
<reference evidence="6" key="1">
    <citation type="submission" date="2022-01" db="EMBL/GenBank/DDBJ databases">
        <title>Genome Sequence Resource for Two Populations of Ditylenchus destructor, the Migratory Endoparasitic Phytonematode.</title>
        <authorList>
            <person name="Zhang H."/>
            <person name="Lin R."/>
            <person name="Xie B."/>
        </authorList>
    </citation>
    <scope>NUCLEOTIDE SEQUENCE</scope>
    <source>
        <strain evidence="6">BazhouSP</strain>
    </source>
</reference>
<dbReference type="GO" id="GO:0005886">
    <property type="term" value="C:plasma membrane"/>
    <property type="evidence" value="ECO:0007669"/>
    <property type="project" value="TreeGrafter"/>
</dbReference>
<protein>
    <recommendedName>
        <fullName evidence="3">CB1 cannabinoid receptor-interacting protein 1</fullName>
    </recommendedName>
</protein>
<evidence type="ECO:0000256" key="3">
    <source>
        <dbReference type="ARBA" id="ARBA00015651"/>
    </source>
</evidence>
<feature type="chain" id="PRO_5042028471" description="CB1 cannabinoid receptor-interacting protein 1" evidence="5">
    <location>
        <begin position="18"/>
        <end position="174"/>
    </location>
</feature>
<dbReference type="InterPro" id="IPR029204">
    <property type="entry name" value="CNRIP1"/>
</dbReference>
<comment type="caution">
    <text evidence="6">The sequence shown here is derived from an EMBL/GenBank/DDBJ whole genome shotgun (WGS) entry which is preliminary data.</text>
</comment>
<keyword evidence="7" id="KW-1185">Reference proteome</keyword>
<name>A0AAD4N184_9BILA</name>
<accession>A0AAD4N184</accession>
<evidence type="ECO:0000256" key="5">
    <source>
        <dbReference type="SAM" id="SignalP"/>
    </source>
</evidence>
<evidence type="ECO:0000256" key="2">
    <source>
        <dbReference type="ARBA" id="ARBA00007288"/>
    </source>
</evidence>
<dbReference type="InterPro" id="IPR038412">
    <property type="entry name" value="Pepsin-I3_sf"/>
</dbReference>
<organism evidence="6 7">
    <name type="scientific">Ditylenchus destructor</name>
    <dbReference type="NCBI Taxonomy" id="166010"/>
    <lineage>
        <taxon>Eukaryota</taxon>
        <taxon>Metazoa</taxon>
        <taxon>Ecdysozoa</taxon>
        <taxon>Nematoda</taxon>
        <taxon>Chromadorea</taxon>
        <taxon>Rhabditida</taxon>
        <taxon>Tylenchina</taxon>
        <taxon>Tylenchomorpha</taxon>
        <taxon>Sphaerularioidea</taxon>
        <taxon>Anguinidae</taxon>
        <taxon>Anguininae</taxon>
        <taxon>Ditylenchus</taxon>
    </lineage>
</organism>
<dbReference type="GO" id="GO:0031718">
    <property type="term" value="F:type 1 cannabinoid receptor binding"/>
    <property type="evidence" value="ECO:0007669"/>
    <property type="project" value="TreeGrafter"/>
</dbReference>
<evidence type="ECO:0000313" key="6">
    <source>
        <dbReference type="EMBL" id="KAI1713094.1"/>
    </source>
</evidence>
<keyword evidence="5" id="KW-0732">Signal</keyword>
<comment type="subunit">
    <text evidence="4">Interacts with the cannabinoid receptor CNR1 (via C-terminus). Does not interact with cannabinoid receptor CNR2.</text>
</comment>
<dbReference type="PANTHER" id="PTHR31952">
    <property type="entry name" value="CB1 CANNABINOID RECEPTOR-INTERACTING PROTEIN 1"/>
    <property type="match status" value="1"/>
</dbReference>
<dbReference type="Proteomes" id="UP001201812">
    <property type="component" value="Unassembled WGS sequence"/>
</dbReference>